<organism evidence="1 2">
    <name type="scientific">Streptomyces zagrosensis</name>
    <dbReference type="NCBI Taxonomy" id="1042984"/>
    <lineage>
        <taxon>Bacteria</taxon>
        <taxon>Bacillati</taxon>
        <taxon>Actinomycetota</taxon>
        <taxon>Actinomycetes</taxon>
        <taxon>Kitasatosporales</taxon>
        <taxon>Streptomycetaceae</taxon>
        <taxon>Streptomyces</taxon>
    </lineage>
</organism>
<accession>A0A7W9Q9Q5</accession>
<proteinExistence type="predicted"/>
<dbReference type="EMBL" id="JACHJL010000007">
    <property type="protein sequence ID" value="MBB5936233.1"/>
    <property type="molecule type" value="Genomic_DNA"/>
</dbReference>
<dbReference type="AlphaFoldDB" id="A0A7W9Q9Q5"/>
<name>A0A7W9Q9Q5_9ACTN</name>
<reference evidence="1 2" key="1">
    <citation type="submission" date="2020-08" db="EMBL/GenBank/DDBJ databases">
        <title>Genomic Encyclopedia of Type Strains, Phase III (KMG-III): the genomes of soil and plant-associated and newly described type strains.</title>
        <authorList>
            <person name="Whitman W."/>
        </authorList>
    </citation>
    <scope>NUCLEOTIDE SEQUENCE [LARGE SCALE GENOMIC DNA]</scope>
    <source>
        <strain evidence="1 2">CECT 8305</strain>
    </source>
</reference>
<keyword evidence="2" id="KW-1185">Reference proteome</keyword>
<protein>
    <submittedName>
        <fullName evidence="1">Uncharacterized protein</fullName>
    </submittedName>
</protein>
<dbReference type="Proteomes" id="UP000588098">
    <property type="component" value="Unassembled WGS sequence"/>
</dbReference>
<gene>
    <name evidence="1" type="ORF">FHS42_003308</name>
</gene>
<sequence>MLEMRAARDGLYEFYAAHAAKLAQGQVSLSFTAPKST</sequence>
<comment type="caution">
    <text evidence="1">The sequence shown here is derived from an EMBL/GenBank/DDBJ whole genome shotgun (WGS) entry which is preliminary data.</text>
</comment>
<evidence type="ECO:0000313" key="2">
    <source>
        <dbReference type="Proteomes" id="UP000588098"/>
    </source>
</evidence>
<evidence type="ECO:0000313" key="1">
    <source>
        <dbReference type="EMBL" id="MBB5936233.1"/>
    </source>
</evidence>